<keyword evidence="7" id="KW-0498">Mitosis</keyword>
<evidence type="ECO:0000256" key="5">
    <source>
        <dbReference type="ARBA" id="ARBA00022618"/>
    </source>
</evidence>
<keyword evidence="17" id="KW-1185">Reference proteome</keyword>
<comment type="subcellular location">
    <subcellularLocation>
        <location evidence="2">Chromosome</location>
        <location evidence="2">Centromere</location>
        <location evidence="2">Kinetochore</location>
    </subcellularLocation>
    <subcellularLocation>
        <location evidence="1">Membrane</location>
    </subcellularLocation>
</comment>
<evidence type="ECO:0000313" key="17">
    <source>
        <dbReference type="Proteomes" id="UP001211065"/>
    </source>
</evidence>
<dbReference type="GO" id="GO:0051382">
    <property type="term" value="P:kinetochore assembly"/>
    <property type="evidence" value="ECO:0007669"/>
    <property type="project" value="TreeGrafter"/>
</dbReference>
<keyword evidence="12" id="KW-0131">Cell cycle</keyword>
<dbReference type="PROSITE" id="PS50262">
    <property type="entry name" value="G_PROTEIN_RECEP_F1_2"/>
    <property type="match status" value="1"/>
</dbReference>
<sequence length="485" mass="55410">MTELFDQNWEILTEHLGFTPTDLIDDVINSVNELLYQALNSLEDLLTERFADDDFEKALAEIETLFENSVDKHFDKFELFCLKNIFSLPKDLNVVLPHYETTFFDPLREMKKVDVGIEDDNLDAELENLRSQILAQKYLHYHLCKKVTMNESKLERIFQIQQCLMENFSNELNGKVSTSNLSLRIDDLRLLLKQTKGRCIKSNVEGKGENFFEVVLNVDQRIKFIGNSIQSYLERQNLQKNDSTTNCSNSENNKILNVNEFKLDFHEMQEIGNPDGGFSLGYDGCSFLAFMTVFTCGISLMSCLGLTYDRYSVIVRGNIISRSFVSKYVVGSWIICTLLASLPYMAKAQGKTFALEPSLTLCIVAWESKMNFSFIMITPVFFIAYAYTMIYLKVRQNSKSLSKASDDNKNLSIPQIKVHNTSGKSINHSSLSINKSQCALNKQVAQTKKLENRVLMQSIAIVTSFLGAWTPYLIRILYEVISGVR</sequence>
<keyword evidence="6 14" id="KW-0812">Transmembrane</keyword>
<keyword evidence="8" id="KW-0995">Kinetochore</keyword>
<keyword evidence="10" id="KW-0175">Coiled coil</keyword>
<dbReference type="SUPFAM" id="SSF81321">
    <property type="entry name" value="Family A G protein-coupled receptor-like"/>
    <property type="match status" value="1"/>
</dbReference>
<protein>
    <recommendedName>
        <fullName evidence="15">G-protein coupled receptors family 1 profile domain-containing protein</fullName>
    </recommendedName>
</protein>
<dbReference type="GO" id="GO:0005634">
    <property type="term" value="C:nucleus"/>
    <property type="evidence" value="ECO:0007669"/>
    <property type="project" value="InterPro"/>
</dbReference>
<gene>
    <name evidence="16" type="ORF">HK099_005466</name>
</gene>
<evidence type="ECO:0000256" key="1">
    <source>
        <dbReference type="ARBA" id="ARBA00004370"/>
    </source>
</evidence>
<dbReference type="EMBL" id="JADGJW010000426">
    <property type="protein sequence ID" value="KAJ3217474.1"/>
    <property type="molecule type" value="Genomic_DNA"/>
</dbReference>
<keyword evidence="13" id="KW-0137">Centromere</keyword>
<keyword evidence="4" id="KW-0158">Chromosome</keyword>
<dbReference type="InterPro" id="IPR017452">
    <property type="entry name" value="GPCR_Rhodpsn_7TM"/>
</dbReference>
<dbReference type="PANTHER" id="PTHR14527">
    <property type="entry name" value="PROTEIN MIS12 HOMOLOG"/>
    <property type="match status" value="1"/>
</dbReference>
<organism evidence="16 17">
    <name type="scientific">Clydaea vesicula</name>
    <dbReference type="NCBI Taxonomy" id="447962"/>
    <lineage>
        <taxon>Eukaryota</taxon>
        <taxon>Fungi</taxon>
        <taxon>Fungi incertae sedis</taxon>
        <taxon>Chytridiomycota</taxon>
        <taxon>Chytridiomycota incertae sedis</taxon>
        <taxon>Chytridiomycetes</taxon>
        <taxon>Lobulomycetales</taxon>
        <taxon>Lobulomycetaceae</taxon>
        <taxon>Clydaea</taxon>
    </lineage>
</organism>
<evidence type="ECO:0000256" key="8">
    <source>
        <dbReference type="ARBA" id="ARBA00022838"/>
    </source>
</evidence>
<comment type="caution">
    <text evidence="16">The sequence shown here is derived from an EMBL/GenBank/DDBJ whole genome shotgun (WGS) entry which is preliminary data.</text>
</comment>
<evidence type="ECO:0000256" key="10">
    <source>
        <dbReference type="ARBA" id="ARBA00023054"/>
    </source>
</evidence>
<dbReference type="AlphaFoldDB" id="A0AAD5XXL0"/>
<evidence type="ECO:0000256" key="3">
    <source>
        <dbReference type="ARBA" id="ARBA00008643"/>
    </source>
</evidence>
<dbReference type="Gene3D" id="1.20.1070.10">
    <property type="entry name" value="Rhodopsin 7-helix transmembrane proteins"/>
    <property type="match status" value="1"/>
</dbReference>
<proteinExistence type="inferred from homology"/>
<accession>A0AAD5XXL0</accession>
<evidence type="ECO:0000256" key="12">
    <source>
        <dbReference type="ARBA" id="ARBA00023306"/>
    </source>
</evidence>
<evidence type="ECO:0000256" key="9">
    <source>
        <dbReference type="ARBA" id="ARBA00022989"/>
    </source>
</evidence>
<dbReference type="GO" id="GO:0004930">
    <property type="term" value="F:G protein-coupled receptor activity"/>
    <property type="evidence" value="ECO:0007669"/>
    <property type="project" value="InterPro"/>
</dbReference>
<feature type="transmembrane region" description="Helical" evidence="14">
    <location>
        <begin position="287"/>
        <end position="308"/>
    </location>
</feature>
<evidence type="ECO:0000256" key="2">
    <source>
        <dbReference type="ARBA" id="ARBA00004629"/>
    </source>
</evidence>
<feature type="transmembrane region" description="Helical" evidence="14">
    <location>
        <begin position="372"/>
        <end position="392"/>
    </location>
</feature>
<dbReference type="GO" id="GO:0000444">
    <property type="term" value="C:MIS12/MIND type complex"/>
    <property type="evidence" value="ECO:0007669"/>
    <property type="project" value="TreeGrafter"/>
</dbReference>
<dbReference type="GO" id="GO:0051301">
    <property type="term" value="P:cell division"/>
    <property type="evidence" value="ECO:0007669"/>
    <property type="project" value="UniProtKB-KW"/>
</dbReference>
<dbReference type="InterPro" id="IPR008685">
    <property type="entry name" value="Centromere_Mis12"/>
</dbReference>
<evidence type="ECO:0000313" key="16">
    <source>
        <dbReference type="EMBL" id="KAJ3217474.1"/>
    </source>
</evidence>
<keyword evidence="5" id="KW-0132">Cell division</keyword>
<evidence type="ECO:0000256" key="7">
    <source>
        <dbReference type="ARBA" id="ARBA00022776"/>
    </source>
</evidence>
<feature type="transmembrane region" description="Helical" evidence="14">
    <location>
        <begin position="458"/>
        <end position="478"/>
    </location>
</feature>
<dbReference type="Pfam" id="PF05859">
    <property type="entry name" value="Mis12"/>
    <property type="match status" value="1"/>
</dbReference>
<dbReference type="GO" id="GO:0016020">
    <property type="term" value="C:membrane"/>
    <property type="evidence" value="ECO:0007669"/>
    <property type="project" value="UniProtKB-SubCell"/>
</dbReference>
<reference evidence="16" key="1">
    <citation type="submission" date="2020-05" db="EMBL/GenBank/DDBJ databases">
        <title>Phylogenomic resolution of chytrid fungi.</title>
        <authorList>
            <person name="Stajich J.E."/>
            <person name="Amses K."/>
            <person name="Simmons R."/>
            <person name="Seto K."/>
            <person name="Myers J."/>
            <person name="Bonds A."/>
            <person name="Quandt C.A."/>
            <person name="Barry K."/>
            <person name="Liu P."/>
            <person name="Grigoriev I."/>
            <person name="Longcore J.E."/>
            <person name="James T.Y."/>
        </authorList>
    </citation>
    <scope>NUCLEOTIDE SEQUENCE</scope>
    <source>
        <strain evidence="16">JEL0476</strain>
    </source>
</reference>
<dbReference type="PANTHER" id="PTHR14527:SF2">
    <property type="entry name" value="PROTEIN MIS12 HOMOLOG"/>
    <property type="match status" value="1"/>
</dbReference>
<keyword evidence="9 14" id="KW-1133">Transmembrane helix</keyword>
<dbReference type="GO" id="GO:0000070">
    <property type="term" value="P:mitotic sister chromatid segregation"/>
    <property type="evidence" value="ECO:0007669"/>
    <property type="project" value="TreeGrafter"/>
</dbReference>
<dbReference type="Proteomes" id="UP001211065">
    <property type="component" value="Unassembled WGS sequence"/>
</dbReference>
<comment type="similarity">
    <text evidence="3">Belongs to the mis12 family.</text>
</comment>
<evidence type="ECO:0000256" key="11">
    <source>
        <dbReference type="ARBA" id="ARBA00023136"/>
    </source>
</evidence>
<name>A0AAD5XXL0_9FUNG</name>
<dbReference type="Pfam" id="PF00001">
    <property type="entry name" value="7tm_1"/>
    <property type="match status" value="1"/>
</dbReference>
<evidence type="ECO:0000259" key="15">
    <source>
        <dbReference type="PROSITE" id="PS50262"/>
    </source>
</evidence>
<feature type="transmembrane region" description="Helical" evidence="14">
    <location>
        <begin position="328"/>
        <end position="346"/>
    </location>
</feature>
<evidence type="ECO:0000256" key="6">
    <source>
        <dbReference type="ARBA" id="ARBA00022692"/>
    </source>
</evidence>
<evidence type="ECO:0000256" key="4">
    <source>
        <dbReference type="ARBA" id="ARBA00022454"/>
    </source>
</evidence>
<evidence type="ECO:0000256" key="14">
    <source>
        <dbReference type="SAM" id="Phobius"/>
    </source>
</evidence>
<keyword evidence="11 14" id="KW-0472">Membrane</keyword>
<feature type="non-terminal residue" evidence="16">
    <location>
        <position position="485"/>
    </location>
</feature>
<dbReference type="InterPro" id="IPR000276">
    <property type="entry name" value="GPCR_Rhodpsn"/>
</dbReference>
<evidence type="ECO:0000256" key="13">
    <source>
        <dbReference type="ARBA" id="ARBA00023328"/>
    </source>
</evidence>
<feature type="domain" description="G-protein coupled receptors family 1 profile" evidence="15">
    <location>
        <begin position="278"/>
        <end position="485"/>
    </location>
</feature>